<dbReference type="Gene3D" id="3.40.1360.10">
    <property type="match status" value="1"/>
</dbReference>
<dbReference type="PANTHER" id="PTHR10848:SF0">
    <property type="entry name" value="MEIOTIC RECOMBINATION PROTEIN SPO11"/>
    <property type="match status" value="1"/>
</dbReference>
<evidence type="ECO:0000313" key="3">
    <source>
        <dbReference type="Proteomes" id="UP001142055"/>
    </source>
</evidence>
<dbReference type="SUPFAM" id="SSF56726">
    <property type="entry name" value="DNA topoisomerase IV, alpha subunit"/>
    <property type="match status" value="1"/>
</dbReference>
<dbReference type="InterPro" id="IPR002815">
    <property type="entry name" value="Spo11/TopoVI_A"/>
</dbReference>
<dbReference type="GO" id="GO:0003918">
    <property type="term" value="F:DNA topoisomerase type II (double strand cut, ATP-hydrolyzing) activity"/>
    <property type="evidence" value="ECO:0007669"/>
    <property type="project" value="InterPro"/>
</dbReference>
<organism evidence="2 3">
    <name type="scientific">Blomia tropicalis</name>
    <name type="common">Mite</name>
    <dbReference type="NCBI Taxonomy" id="40697"/>
    <lineage>
        <taxon>Eukaryota</taxon>
        <taxon>Metazoa</taxon>
        <taxon>Ecdysozoa</taxon>
        <taxon>Arthropoda</taxon>
        <taxon>Chelicerata</taxon>
        <taxon>Arachnida</taxon>
        <taxon>Acari</taxon>
        <taxon>Acariformes</taxon>
        <taxon>Sarcoptiformes</taxon>
        <taxon>Astigmata</taxon>
        <taxon>Glycyphagoidea</taxon>
        <taxon>Echimyopodidae</taxon>
        <taxon>Blomia</taxon>
    </lineage>
</organism>
<keyword evidence="3" id="KW-1185">Reference proteome</keyword>
<dbReference type="EMBL" id="JAPWDV010000004">
    <property type="protein sequence ID" value="KAJ6215637.1"/>
    <property type="molecule type" value="Genomic_DNA"/>
</dbReference>
<name>A0A9Q0M0E2_BLOTA</name>
<dbReference type="PANTHER" id="PTHR10848">
    <property type="entry name" value="MEIOTIC RECOMBINATION PROTEIN SPO11"/>
    <property type="match status" value="1"/>
</dbReference>
<comment type="caution">
    <text evidence="2">The sequence shown here is derived from an EMBL/GenBank/DDBJ whole genome shotgun (WGS) entry which is preliminary data.</text>
</comment>
<dbReference type="Proteomes" id="UP001142055">
    <property type="component" value="Chromosome 4"/>
</dbReference>
<dbReference type="InterPro" id="IPR036078">
    <property type="entry name" value="Spo11/TopoVI_A_sf"/>
</dbReference>
<sequence length="403" mass="46894">MGSIRWFFDSNKNFYGVRNFVTLVPGARPYLAKVNNMDPFAIEDIKEFSCYLKRLINLRNGLFLEINKLDKDLYRDPTPDVEAPFGEAHIVSTYISNEALFKRKYGYYANPYVIKLTMSKFDCINYIAMVNCIINNIKKGIFITIDDLPYVFPMFHTPEVESKMKIVSNICATIEVFKGYLNILDKTTSKMFGNLKYSIRFGDDYVVNAYDGAQDIPFNTEYIYKMETDAKFIMVVNRETFECLIEFLVDKFNVIMIIGEYDITARSFVHKLSTDLSIPVFILTDSSPAGLQMYNIYRFGSLATIHENMNMNNPSARRIGINSSDVNEFPIIESLEKPFELTDYDIMESLRSLTSINNHHGMNDEFNYLLRHEKVITIKSFLETYEYILMERYLPSKIRKFLG</sequence>
<reference evidence="2" key="1">
    <citation type="submission" date="2022-12" db="EMBL/GenBank/DDBJ databases">
        <title>Genome assemblies of Blomia tropicalis.</title>
        <authorList>
            <person name="Cui Y."/>
        </authorList>
    </citation>
    <scope>NUCLEOTIDE SEQUENCE</scope>
    <source>
        <tissue evidence="2">Adult mites</tissue>
    </source>
</reference>
<gene>
    <name evidence="2" type="ORF">RDWZM_010137</name>
</gene>
<dbReference type="AlphaFoldDB" id="A0A9Q0M0E2"/>
<feature type="domain" description="Topoisomerase 6 subunit A/Spo11 TOPRIM" evidence="1">
    <location>
        <begin position="232"/>
        <end position="398"/>
    </location>
</feature>
<dbReference type="InterPro" id="IPR034136">
    <property type="entry name" value="TOPRIM_Topo6A/Spo11"/>
</dbReference>
<dbReference type="GO" id="GO:0003677">
    <property type="term" value="F:DNA binding"/>
    <property type="evidence" value="ECO:0007669"/>
    <property type="project" value="InterPro"/>
</dbReference>
<protein>
    <recommendedName>
        <fullName evidence="1">Topoisomerase 6 subunit A/Spo11 TOPRIM domain-containing protein</fullName>
    </recommendedName>
</protein>
<dbReference type="GO" id="GO:0005694">
    <property type="term" value="C:chromosome"/>
    <property type="evidence" value="ECO:0007669"/>
    <property type="project" value="InterPro"/>
</dbReference>
<evidence type="ECO:0000259" key="1">
    <source>
        <dbReference type="Pfam" id="PF21180"/>
    </source>
</evidence>
<evidence type="ECO:0000313" key="2">
    <source>
        <dbReference type="EMBL" id="KAJ6215637.1"/>
    </source>
</evidence>
<proteinExistence type="predicted"/>
<accession>A0A9Q0M0E2</accession>
<dbReference type="Pfam" id="PF21180">
    <property type="entry name" value="TOP6A-Spo11_Toprim"/>
    <property type="match status" value="1"/>
</dbReference>